<organism evidence="2 3">
    <name type="scientific">Oryzias latipes</name>
    <name type="common">Japanese rice fish</name>
    <name type="synonym">Japanese killifish</name>
    <dbReference type="NCBI Taxonomy" id="8090"/>
    <lineage>
        <taxon>Eukaryota</taxon>
        <taxon>Metazoa</taxon>
        <taxon>Chordata</taxon>
        <taxon>Craniata</taxon>
        <taxon>Vertebrata</taxon>
        <taxon>Euteleostomi</taxon>
        <taxon>Actinopterygii</taxon>
        <taxon>Neopterygii</taxon>
        <taxon>Teleostei</taxon>
        <taxon>Neoteleostei</taxon>
        <taxon>Acanthomorphata</taxon>
        <taxon>Ovalentaria</taxon>
        <taxon>Atherinomorphae</taxon>
        <taxon>Beloniformes</taxon>
        <taxon>Adrianichthyidae</taxon>
        <taxon>Oryziinae</taxon>
        <taxon>Oryzias</taxon>
    </lineage>
</organism>
<dbReference type="PANTHER" id="PTHR34035">
    <property type="entry name" value="TESTIS-EXPRESSED PROTEIN 47"/>
    <property type="match status" value="1"/>
</dbReference>
<dbReference type="Gene3D" id="3.30.70.100">
    <property type="match status" value="1"/>
</dbReference>
<reference key="1">
    <citation type="journal article" date="2007" name="Nature">
        <title>The medaka draft genome and insights into vertebrate genome evolution.</title>
        <authorList>
            <person name="Kasahara M."/>
            <person name="Naruse K."/>
            <person name="Sasaki S."/>
            <person name="Nakatani Y."/>
            <person name="Qu W."/>
            <person name="Ahsan B."/>
            <person name="Yamada T."/>
            <person name="Nagayasu Y."/>
            <person name="Doi K."/>
            <person name="Kasai Y."/>
            <person name="Jindo T."/>
            <person name="Kobayashi D."/>
            <person name="Shimada A."/>
            <person name="Toyoda A."/>
            <person name="Kuroki Y."/>
            <person name="Fujiyama A."/>
            <person name="Sasaki T."/>
            <person name="Shimizu A."/>
            <person name="Asakawa S."/>
            <person name="Shimizu N."/>
            <person name="Hashimoto S."/>
            <person name="Yang J."/>
            <person name="Lee Y."/>
            <person name="Matsushima K."/>
            <person name="Sugano S."/>
            <person name="Sakaizumi M."/>
            <person name="Narita T."/>
            <person name="Ohishi K."/>
            <person name="Haga S."/>
            <person name="Ohta F."/>
            <person name="Nomoto H."/>
            <person name="Nogata K."/>
            <person name="Morishita T."/>
            <person name="Endo T."/>
            <person name="Shin-I T."/>
            <person name="Takeda H."/>
            <person name="Morishita S."/>
            <person name="Kohara Y."/>
        </authorList>
    </citation>
    <scope>NUCLEOTIDE SEQUENCE [LARGE SCALE GENOMIC DNA]</scope>
    <source>
        <strain>Hd-rR</strain>
    </source>
</reference>
<dbReference type="GO" id="GO:0009882">
    <property type="term" value="F:blue light photoreceptor activity"/>
    <property type="evidence" value="ECO:0007669"/>
    <property type="project" value="InterPro"/>
</dbReference>
<evidence type="ECO:0000259" key="1">
    <source>
        <dbReference type="SMART" id="SM01034"/>
    </source>
</evidence>
<dbReference type="PANTHER" id="PTHR34035:SF1">
    <property type="entry name" value="TESTIS-EXPRESSED PROTEIN 47"/>
    <property type="match status" value="1"/>
</dbReference>
<name>A0A3P9LIC2_ORYLA</name>
<proteinExistence type="predicted"/>
<dbReference type="AlphaFoldDB" id="A0A3P9LIC2"/>
<dbReference type="Proteomes" id="UP000265180">
    <property type="component" value="Chromosome 19"/>
</dbReference>
<reference evidence="2 3" key="2">
    <citation type="submission" date="2017-04" db="EMBL/GenBank/DDBJ databases">
        <title>CpG methylation of centromeres and impact of large insertions on vertebrate speciation.</title>
        <authorList>
            <person name="Ichikawa K."/>
            <person name="Yoshimura J."/>
            <person name="Morishita S."/>
        </authorList>
    </citation>
    <scope>NUCLEOTIDE SEQUENCE</scope>
    <source>
        <strain evidence="2 3">HNI</strain>
    </source>
</reference>
<sequence>MAASQKVNISFINYLEEEEEDSFTMLDVVSGQLREKIVLKQLIVVARIKQDLDEKKDLGAHYENIIFQLSKQHKWDHITGILLIYPFYLLHIIEAPNDILISILKDLKVEQQQPEGALLEAKIVFVTQKLQSRLFQQWSYKVLKVSQAAGDAAQEKLHCDKPTEILVCDVLSTLQKLHAQLELQKKVLPGSVIDKNSQLIVSQQVLENLMGREELLDPGSYLLMYNSPLNISIEFGCRTDVELKILRDQDSLSCA</sequence>
<dbReference type="SMART" id="SM01034">
    <property type="entry name" value="BLUF"/>
    <property type="match status" value="1"/>
</dbReference>
<protein>
    <recommendedName>
        <fullName evidence="1">BLUF domain-containing protein</fullName>
    </recommendedName>
</protein>
<dbReference type="GO" id="GO:0071949">
    <property type="term" value="F:FAD binding"/>
    <property type="evidence" value="ECO:0007669"/>
    <property type="project" value="InterPro"/>
</dbReference>
<evidence type="ECO:0000313" key="3">
    <source>
        <dbReference type="Proteomes" id="UP000265180"/>
    </source>
</evidence>
<dbReference type="InterPro" id="IPR055308">
    <property type="entry name" value="TEX47-like"/>
</dbReference>
<dbReference type="Ensembl" id="ENSORLT00020029885.1">
    <property type="protein sequence ID" value="ENSORLP00020020484.1"/>
    <property type="gene ID" value="ENSORLG00020021492.1"/>
</dbReference>
<accession>A0A3P9LIC2</accession>
<reference evidence="2" key="3">
    <citation type="submission" date="2025-08" db="UniProtKB">
        <authorList>
            <consortium name="Ensembl"/>
        </authorList>
    </citation>
    <scope>IDENTIFICATION</scope>
    <source>
        <strain evidence="2">HNI</strain>
    </source>
</reference>
<reference evidence="2" key="4">
    <citation type="submission" date="2025-09" db="UniProtKB">
        <authorList>
            <consortium name="Ensembl"/>
        </authorList>
    </citation>
    <scope>IDENTIFICATION</scope>
    <source>
        <strain evidence="2">HNI</strain>
    </source>
</reference>
<dbReference type="Pfam" id="PF24787">
    <property type="entry name" value="TEX47"/>
    <property type="match status" value="1"/>
</dbReference>
<feature type="domain" description="BLUF" evidence="1">
    <location>
        <begin position="39"/>
        <end position="142"/>
    </location>
</feature>
<dbReference type="InterPro" id="IPR007024">
    <property type="entry name" value="BLUF_domain"/>
</dbReference>
<evidence type="ECO:0000313" key="2">
    <source>
        <dbReference type="Ensembl" id="ENSORLP00020020484.1"/>
    </source>
</evidence>